<protein>
    <recommendedName>
        <fullName evidence="2">SHOCT domain-containing protein</fullName>
    </recommendedName>
</protein>
<evidence type="ECO:0000313" key="3">
    <source>
        <dbReference type="EMBL" id="ABD70757.1"/>
    </source>
</evidence>
<proteinExistence type="predicted"/>
<keyword evidence="1" id="KW-0812">Transmembrane</keyword>
<gene>
    <name evidence="3" type="ordered locus">Rfer_3047</name>
</gene>
<keyword evidence="1" id="KW-0472">Membrane</keyword>
<dbReference type="InterPro" id="IPR018649">
    <property type="entry name" value="SHOCT"/>
</dbReference>
<keyword evidence="1" id="KW-1133">Transmembrane helix</keyword>
<dbReference type="STRING" id="338969.Rfer_3047"/>
<feature type="domain" description="SHOCT" evidence="2">
    <location>
        <begin position="5"/>
        <end position="32"/>
    </location>
</feature>
<dbReference type="OrthoDB" id="9154309at2"/>
<dbReference type="Proteomes" id="UP000008332">
    <property type="component" value="Chromosome"/>
</dbReference>
<dbReference type="KEGG" id="rfr:Rfer_3047"/>
<dbReference type="HOGENOM" id="CLU_1174697_0_0_4"/>
<accession>Q21TZ6</accession>
<organism evidence="3 4">
    <name type="scientific">Albidiferax ferrireducens (strain ATCC BAA-621 / DSM 15236 / T118)</name>
    <name type="common">Rhodoferax ferrireducens</name>
    <dbReference type="NCBI Taxonomy" id="338969"/>
    <lineage>
        <taxon>Bacteria</taxon>
        <taxon>Pseudomonadati</taxon>
        <taxon>Pseudomonadota</taxon>
        <taxon>Betaproteobacteria</taxon>
        <taxon>Burkholderiales</taxon>
        <taxon>Comamonadaceae</taxon>
        <taxon>Rhodoferax</taxon>
    </lineage>
</organism>
<evidence type="ECO:0000313" key="4">
    <source>
        <dbReference type="Proteomes" id="UP000008332"/>
    </source>
</evidence>
<evidence type="ECO:0000259" key="2">
    <source>
        <dbReference type="Pfam" id="PF09851"/>
    </source>
</evidence>
<dbReference type="RefSeq" id="WP_011465323.1">
    <property type="nucleotide sequence ID" value="NC_007908.1"/>
</dbReference>
<keyword evidence="4" id="KW-1185">Reference proteome</keyword>
<feature type="transmembrane region" description="Helical" evidence="1">
    <location>
        <begin position="45"/>
        <end position="67"/>
    </location>
</feature>
<dbReference type="Pfam" id="PF09851">
    <property type="entry name" value="SHOCT"/>
    <property type="match status" value="1"/>
</dbReference>
<sequence length="236" mass="25520">MSQADELEKLSQLKEKGVLSAEEFAAKKAEILNTSSPKVKKSRRLFWAIPLLIIGTISLLNAFGSLAGHTSPVSPVSPVGNSNSSKLQCNSAVAKDTLQKAFDQSQFARSINLSAILVSDVTEQSRDAKSGELSCRATITLNTTKKAPVSYKIQQSPDGHFLLTFEVMDDAKSSSAIPVTPTPTNRIQSIPAHADFIESCVENLTEKFKKEYGDDVLVGSDMLDEWAAECQKKSPG</sequence>
<dbReference type="AlphaFoldDB" id="Q21TZ6"/>
<name>Q21TZ6_ALBFT</name>
<evidence type="ECO:0000256" key="1">
    <source>
        <dbReference type="SAM" id="Phobius"/>
    </source>
</evidence>
<dbReference type="EMBL" id="CP000267">
    <property type="protein sequence ID" value="ABD70757.1"/>
    <property type="molecule type" value="Genomic_DNA"/>
</dbReference>
<reference evidence="4" key="1">
    <citation type="submission" date="2006-02" db="EMBL/GenBank/DDBJ databases">
        <title>Complete sequence of chromosome of Rhodoferax ferrireducens DSM 15236.</title>
        <authorList>
            <person name="Copeland A."/>
            <person name="Lucas S."/>
            <person name="Lapidus A."/>
            <person name="Barry K."/>
            <person name="Detter J.C."/>
            <person name="Glavina del Rio T."/>
            <person name="Hammon N."/>
            <person name="Israni S."/>
            <person name="Pitluck S."/>
            <person name="Brettin T."/>
            <person name="Bruce D."/>
            <person name="Han C."/>
            <person name="Tapia R."/>
            <person name="Gilna P."/>
            <person name="Kiss H."/>
            <person name="Schmutz J."/>
            <person name="Larimer F."/>
            <person name="Land M."/>
            <person name="Kyrpides N."/>
            <person name="Ivanova N."/>
            <person name="Richardson P."/>
        </authorList>
    </citation>
    <scope>NUCLEOTIDE SEQUENCE [LARGE SCALE GENOMIC DNA]</scope>
    <source>
        <strain evidence="4">ATCC BAA-621 / DSM 15236 / T118</strain>
    </source>
</reference>